<accession>A0AAX1XRS5</accession>
<name>A0AAX1XRS5_9VIBR</name>
<organism evidence="2 3">
    <name type="scientific">Vibrio diabolicus</name>
    <dbReference type="NCBI Taxonomy" id="50719"/>
    <lineage>
        <taxon>Bacteria</taxon>
        <taxon>Pseudomonadati</taxon>
        <taxon>Pseudomonadota</taxon>
        <taxon>Gammaproteobacteria</taxon>
        <taxon>Vibrionales</taxon>
        <taxon>Vibrionaceae</taxon>
        <taxon>Vibrio</taxon>
        <taxon>Vibrio diabolicus subgroup</taxon>
    </lineage>
</organism>
<keyword evidence="1" id="KW-0472">Membrane</keyword>
<protein>
    <submittedName>
        <fullName evidence="2">Uncharacterized protein</fullName>
    </submittedName>
</protein>
<proteinExistence type="predicted"/>
<dbReference type="Proteomes" id="UP000283878">
    <property type="component" value="Unassembled WGS sequence"/>
</dbReference>
<dbReference type="AlphaFoldDB" id="A0AAX1XRS5"/>
<evidence type="ECO:0000313" key="3">
    <source>
        <dbReference type="Proteomes" id="UP000283878"/>
    </source>
</evidence>
<dbReference type="RefSeq" id="WP_045607618.1">
    <property type="nucleotide sequence ID" value="NZ_PKPZ01000003.1"/>
</dbReference>
<evidence type="ECO:0000256" key="1">
    <source>
        <dbReference type="SAM" id="Phobius"/>
    </source>
</evidence>
<reference evidence="2 3" key="1">
    <citation type="journal article" date="2018" name="AMB Express">
        <title>Occurrence and significance of pathogenicity and fitness islands in environmental vibrios.</title>
        <authorList>
            <person name="Klein S."/>
            <person name="Pipes S."/>
            <person name="Lovell C.R."/>
        </authorList>
    </citation>
    <scope>NUCLEOTIDE SEQUENCE [LARGE SCALE GENOMIC DNA]</scope>
    <source>
        <strain evidence="2 3">JBS-8-11-1</strain>
    </source>
</reference>
<keyword evidence="1" id="KW-0812">Transmembrane</keyword>
<gene>
    <name evidence="2" type="ORF">CYQ91_06730</name>
</gene>
<sequence>MKQINMNDIPLMTLSELENYLLTANHASQGRKMALEEYNRKKLDLISKPHWSVIPSFVLLVMSLIVSCTALFISIY</sequence>
<comment type="caution">
    <text evidence="2">The sequence shown here is derived from an EMBL/GenBank/DDBJ whole genome shotgun (WGS) entry which is preliminary data.</text>
</comment>
<feature type="transmembrane region" description="Helical" evidence="1">
    <location>
        <begin position="51"/>
        <end position="75"/>
    </location>
</feature>
<dbReference type="EMBL" id="PKPZ01000003">
    <property type="protein sequence ID" value="RPB42012.1"/>
    <property type="molecule type" value="Genomic_DNA"/>
</dbReference>
<evidence type="ECO:0000313" key="2">
    <source>
        <dbReference type="EMBL" id="RPB42012.1"/>
    </source>
</evidence>
<keyword evidence="1" id="KW-1133">Transmembrane helix</keyword>